<reference evidence="3" key="1">
    <citation type="journal article" date="2019" name="Int. J. Syst. Evol. Microbiol.">
        <title>The Global Catalogue of Microorganisms (GCM) 10K type strain sequencing project: providing services to taxonomists for standard genome sequencing and annotation.</title>
        <authorList>
            <consortium name="The Broad Institute Genomics Platform"/>
            <consortium name="The Broad Institute Genome Sequencing Center for Infectious Disease"/>
            <person name="Wu L."/>
            <person name="Ma J."/>
        </authorList>
    </citation>
    <scope>NUCLEOTIDE SEQUENCE [LARGE SCALE GENOMIC DNA]</scope>
    <source>
        <strain evidence="3">CGMCC 1.6960</strain>
    </source>
</reference>
<evidence type="ECO:0008006" key="4">
    <source>
        <dbReference type="Google" id="ProtNLM"/>
    </source>
</evidence>
<dbReference type="Proteomes" id="UP000626982">
    <property type="component" value="Unassembled WGS sequence"/>
</dbReference>
<evidence type="ECO:0000256" key="1">
    <source>
        <dbReference type="SAM" id="MobiDB-lite"/>
    </source>
</evidence>
<organism evidence="2 3">
    <name type="scientific">Agrococcus terreus</name>
    <dbReference type="NCBI Taxonomy" id="574649"/>
    <lineage>
        <taxon>Bacteria</taxon>
        <taxon>Bacillati</taxon>
        <taxon>Actinomycetota</taxon>
        <taxon>Actinomycetes</taxon>
        <taxon>Micrococcales</taxon>
        <taxon>Microbacteriaceae</taxon>
        <taxon>Agrococcus</taxon>
    </lineage>
</organism>
<proteinExistence type="predicted"/>
<comment type="caution">
    <text evidence="2">The sequence shown here is derived from an EMBL/GenBank/DDBJ whole genome shotgun (WGS) entry which is preliminary data.</text>
</comment>
<dbReference type="RefSeq" id="WP_188716276.1">
    <property type="nucleotide sequence ID" value="NZ_BAABBD010000001.1"/>
</dbReference>
<dbReference type="Pfam" id="PF13822">
    <property type="entry name" value="ACC_epsilon"/>
    <property type="match status" value="1"/>
</dbReference>
<feature type="region of interest" description="Disordered" evidence="1">
    <location>
        <begin position="50"/>
        <end position="72"/>
    </location>
</feature>
<dbReference type="EMBL" id="BMLM01000001">
    <property type="protein sequence ID" value="GGN80249.1"/>
    <property type="molecule type" value="Genomic_DNA"/>
</dbReference>
<evidence type="ECO:0000313" key="2">
    <source>
        <dbReference type="EMBL" id="GGN80249.1"/>
    </source>
</evidence>
<accession>A0ABQ2KDG1</accession>
<gene>
    <name evidence="2" type="ORF">GCM10010968_07930</name>
</gene>
<sequence length="72" mass="8088">MVDPTASEPRDDQPIMQVVSGSPTPEERAAVEAVLTGMADEWAETKHRTVLDTESEWQARSRTPTGHRWKRA</sequence>
<feature type="region of interest" description="Disordered" evidence="1">
    <location>
        <begin position="1"/>
        <end position="26"/>
    </location>
</feature>
<protein>
    <recommendedName>
        <fullName evidence="4">Acyl-CoA carboxylase epsilon subunit</fullName>
    </recommendedName>
</protein>
<name>A0ABQ2KDG1_9MICO</name>
<dbReference type="InterPro" id="IPR032716">
    <property type="entry name" value="ACC_epsilon"/>
</dbReference>
<evidence type="ECO:0000313" key="3">
    <source>
        <dbReference type="Proteomes" id="UP000626982"/>
    </source>
</evidence>
<keyword evidence="3" id="KW-1185">Reference proteome</keyword>